<evidence type="ECO:0000256" key="4">
    <source>
        <dbReference type="ARBA" id="ARBA00022741"/>
    </source>
</evidence>
<evidence type="ECO:0000256" key="1">
    <source>
        <dbReference type="ARBA" id="ARBA00012513"/>
    </source>
</evidence>
<dbReference type="PANTHER" id="PTHR43289:SF6">
    <property type="entry name" value="SERINE_THREONINE-PROTEIN KINASE NEKL-3"/>
    <property type="match status" value="1"/>
</dbReference>
<dbReference type="AlphaFoldDB" id="A0A5J5JU51"/>
<dbReference type="InterPro" id="IPR000719">
    <property type="entry name" value="Prot_kinase_dom"/>
</dbReference>
<keyword evidence="3" id="KW-0808">Transferase</keyword>
<dbReference type="EC" id="2.7.11.1" evidence="1"/>
<dbReference type="Pfam" id="PF00069">
    <property type="entry name" value="Pkinase"/>
    <property type="match status" value="1"/>
</dbReference>
<sequence>MNRPELREGDILTRRYLLQERLATGGMSVIWRAFDQSLQRMVAIKVLDGSLDDENPGRELMRREARATARLIHPDAIEVYDYGETVTNGGRLASFVVMRLLEGRSLADRIMEGPLPWAEATQIAAGLAQVLAAAHDRGIVHRDVTPENVLLAADGPKLLDFGIAAFIGETDDQLVADFGTPPYVAPERLRGTTADPAVDVYALGVLLFEMLTGHLPYPEKTWEAIEAARRDGPPPVPEGVPGLPQEVADLCRRCLSADPVDRPSARAVAAALAAVRKPPGPRGAGWGAAAVGAAALGGILWVSQSGGQGLGAAVVLNPAIAQPAQATPTPSAALGEPVAEPMAEPLAEARHTAGPVARHTAKPVADPARAHGPTPSPSATKTRVKSRHGGDSAQPRATVTRKPGVTTLPLATPAPYLAVETAVRRFTLLVDGAEATHDIDDDVALDLKQVLRNAVAAGQGLTEVRTKLEVRYGEGRLPLVLKQELHHALDGVEAALARSTGT</sequence>
<keyword evidence="5 9" id="KW-0418">Kinase</keyword>
<evidence type="ECO:0000256" key="3">
    <source>
        <dbReference type="ARBA" id="ARBA00022679"/>
    </source>
</evidence>
<dbReference type="CDD" id="cd14014">
    <property type="entry name" value="STKc_PknB_like"/>
    <property type="match status" value="1"/>
</dbReference>
<evidence type="ECO:0000313" key="9">
    <source>
        <dbReference type="EMBL" id="KAA9373490.1"/>
    </source>
</evidence>
<dbReference type="PROSITE" id="PS00109">
    <property type="entry name" value="PROTEIN_KINASE_TYR"/>
    <property type="match status" value="1"/>
</dbReference>
<dbReference type="Gene3D" id="3.30.200.20">
    <property type="entry name" value="Phosphorylase Kinase, domain 1"/>
    <property type="match status" value="1"/>
</dbReference>
<dbReference type="PANTHER" id="PTHR43289">
    <property type="entry name" value="MITOGEN-ACTIVATED PROTEIN KINASE KINASE KINASE 20-RELATED"/>
    <property type="match status" value="1"/>
</dbReference>
<organism evidence="9 10">
    <name type="scientific">Microbispora cellulosiformans</name>
    <dbReference type="NCBI Taxonomy" id="2614688"/>
    <lineage>
        <taxon>Bacteria</taxon>
        <taxon>Bacillati</taxon>
        <taxon>Actinomycetota</taxon>
        <taxon>Actinomycetes</taxon>
        <taxon>Streptosporangiales</taxon>
        <taxon>Streptosporangiaceae</taxon>
        <taxon>Microbispora</taxon>
    </lineage>
</organism>
<dbReference type="GO" id="GO:0005524">
    <property type="term" value="F:ATP binding"/>
    <property type="evidence" value="ECO:0007669"/>
    <property type="project" value="UniProtKB-KW"/>
</dbReference>
<keyword evidence="2" id="KW-0723">Serine/threonine-protein kinase</keyword>
<proteinExistence type="predicted"/>
<dbReference type="PROSITE" id="PS50011">
    <property type="entry name" value="PROTEIN_KINASE_DOM"/>
    <property type="match status" value="1"/>
</dbReference>
<feature type="region of interest" description="Disordered" evidence="7">
    <location>
        <begin position="349"/>
        <end position="408"/>
    </location>
</feature>
<dbReference type="Gene3D" id="1.10.510.10">
    <property type="entry name" value="Transferase(Phosphotransferase) domain 1"/>
    <property type="match status" value="1"/>
</dbReference>
<dbReference type="GO" id="GO:0004674">
    <property type="term" value="F:protein serine/threonine kinase activity"/>
    <property type="evidence" value="ECO:0007669"/>
    <property type="project" value="UniProtKB-KW"/>
</dbReference>
<dbReference type="Proteomes" id="UP000327011">
    <property type="component" value="Unassembled WGS sequence"/>
</dbReference>
<evidence type="ECO:0000256" key="7">
    <source>
        <dbReference type="SAM" id="MobiDB-lite"/>
    </source>
</evidence>
<gene>
    <name evidence="9" type="ORF">F5972_35280</name>
</gene>
<keyword evidence="6" id="KW-0067">ATP-binding</keyword>
<accession>A0A5J5JU51</accession>
<reference evidence="9 10" key="1">
    <citation type="submission" date="2019-09" db="EMBL/GenBank/DDBJ databases">
        <title>Screening of Novel Bioactive Compounds from Soil-Associated.</title>
        <authorList>
            <person name="Gong X."/>
        </authorList>
    </citation>
    <scope>NUCLEOTIDE SEQUENCE [LARGE SCALE GENOMIC DNA]</scope>
    <source>
        <strain evidence="9 10">Gxj-6</strain>
    </source>
</reference>
<dbReference type="InterPro" id="IPR008266">
    <property type="entry name" value="Tyr_kinase_AS"/>
</dbReference>
<keyword evidence="4" id="KW-0547">Nucleotide-binding</keyword>
<name>A0A5J5JU51_9ACTN</name>
<evidence type="ECO:0000313" key="10">
    <source>
        <dbReference type="Proteomes" id="UP000327011"/>
    </source>
</evidence>
<evidence type="ECO:0000256" key="5">
    <source>
        <dbReference type="ARBA" id="ARBA00022777"/>
    </source>
</evidence>
<dbReference type="EMBL" id="VYTZ01000023">
    <property type="protein sequence ID" value="KAA9373490.1"/>
    <property type="molecule type" value="Genomic_DNA"/>
</dbReference>
<dbReference type="RefSeq" id="WP_150940242.1">
    <property type="nucleotide sequence ID" value="NZ_VYTZ01000023.1"/>
</dbReference>
<protein>
    <recommendedName>
        <fullName evidence="1">non-specific serine/threonine protein kinase</fullName>
        <ecNumber evidence="1">2.7.11.1</ecNumber>
    </recommendedName>
</protein>
<evidence type="ECO:0000256" key="2">
    <source>
        <dbReference type="ARBA" id="ARBA00022527"/>
    </source>
</evidence>
<feature type="domain" description="Protein kinase" evidence="8">
    <location>
        <begin position="16"/>
        <end position="275"/>
    </location>
</feature>
<keyword evidence="10" id="KW-1185">Reference proteome</keyword>
<dbReference type="InterPro" id="IPR011009">
    <property type="entry name" value="Kinase-like_dom_sf"/>
</dbReference>
<evidence type="ECO:0000256" key="6">
    <source>
        <dbReference type="ARBA" id="ARBA00022840"/>
    </source>
</evidence>
<dbReference type="SUPFAM" id="SSF56112">
    <property type="entry name" value="Protein kinase-like (PK-like)"/>
    <property type="match status" value="1"/>
</dbReference>
<evidence type="ECO:0000259" key="8">
    <source>
        <dbReference type="PROSITE" id="PS50011"/>
    </source>
</evidence>
<comment type="caution">
    <text evidence="9">The sequence shown here is derived from an EMBL/GenBank/DDBJ whole genome shotgun (WGS) entry which is preliminary data.</text>
</comment>